<dbReference type="PIRSF" id="PIRSF005673">
    <property type="entry name" value="Importin_alpha"/>
    <property type="match status" value="1"/>
</dbReference>
<keyword evidence="2" id="KW-0677">Repeat</keyword>
<dbReference type="FunFam" id="1.25.10.10:FF:001016">
    <property type="entry name" value="Importin subunit alpha"/>
    <property type="match status" value="1"/>
</dbReference>
<gene>
    <name evidence="5" type="ORF">PPRIM_AZ9-3.1.T1370130</name>
</gene>
<evidence type="ECO:0000256" key="3">
    <source>
        <dbReference type="ARBA" id="ARBA00022927"/>
    </source>
</evidence>
<comment type="similarity">
    <text evidence="4">Belongs to the importin alpha family.</text>
</comment>
<name>A0A8S1PZB8_PARPR</name>
<dbReference type="OMA" id="VIPEFCN"/>
<keyword evidence="6" id="KW-1185">Reference proteome</keyword>
<protein>
    <recommendedName>
        <fullName evidence="4">Importin subunit alpha</fullName>
    </recommendedName>
</protein>
<dbReference type="Proteomes" id="UP000688137">
    <property type="component" value="Unassembled WGS sequence"/>
</dbReference>
<evidence type="ECO:0000256" key="4">
    <source>
        <dbReference type="PIRNR" id="PIRNR005673"/>
    </source>
</evidence>
<dbReference type="AlphaFoldDB" id="A0A8S1PZB8"/>
<organism evidence="5 6">
    <name type="scientific">Paramecium primaurelia</name>
    <dbReference type="NCBI Taxonomy" id="5886"/>
    <lineage>
        <taxon>Eukaryota</taxon>
        <taxon>Sar</taxon>
        <taxon>Alveolata</taxon>
        <taxon>Ciliophora</taxon>
        <taxon>Intramacronucleata</taxon>
        <taxon>Oligohymenophorea</taxon>
        <taxon>Peniculida</taxon>
        <taxon>Parameciidae</taxon>
        <taxon>Paramecium</taxon>
    </lineage>
</organism>
<evidence type="ECO:0000313" key="5">
    <source>
        <dbReference type="EMBL" id="CAD8108580.1"/>
    </source>
</evidence>
<keyword evidence="3 4" id="KW-0653">Protein transport</keyword>
<dbReference type="InterPro" id="IPR024931">
    <property type="entry name" value="Importin_alpha"/>
</dbReference>
<evidence type="ECO:0000256" key="1">
    <source>
        <dbReference type="ARBA" id="ARBA00022448"/>
    </source>
</evidence>
<evidence type="ECO:0000256" key="2">
    <source>
        <dbReference type="ARBA" id="ARBA00022737"/>
    </source>
</evidence>
<evidence type="ECO:0000313" key="6">
    <source>
        <dbReference type="Proteomes" id="UP000688137"/>
    </source>
</evidence>
<proteinExistence type="inferred from homology"/>
<reference evidence="5" key="1">
    <citation type="submission" date="2021-01" db="EMBL/GenBank/DDBJ databases">
        <authorList>
            <consortium name="Genoscope - CEA"/>
            <person name="William W."/>
        </authorList>
    </citation>
    <scope>NUCLEOTIDE SEQUENCE</scope>
</reference>
<keyword evidence="1 4" id="KW-0813">Transport</keyword>
<dbReference type="GO" id="GO:0015031">
    <property type="term" value="P:protein transport"/>
    <property type="evidence" value="ECO:0007669"/>
    <property type="project" value="UniProtKB-KW"/>
</dbReference>
<comment type="caution">
    <text evidence="5">The sequence shown here is derived from an EMBL/GenBank/DDBJ whole genome shotgun (WGS) entry which is preliminary data.</text>
</comment>
<accession>A0A8S1PZB8</accession>
<dbReference type="EMBL" id="CAJJDM010000140">
    <property type="protein sequence ID" value="CAD8108580.1"/>
    <property type="molecule type" value="Genomic_DNA"/>
</dbReference>
<sequence>MNLPLDGGGGEQQIIKIFFYSYINKENMKNSQKLGGIKKLQQNCNHEDLVQQEQICQELKDEIIQILRMPQDHISAKDAIIALKSENFIESHRAIIKLQRTLSNFEQAESIAQENELIPILFHMIQFGSTYLIKLEAAQIVSILAGGRSEITRIIMQNGILQLSLSVLDGNQSELIMLIITILGKLAGESVKYRDSILQVFTMEKIISKMEQKYKSIYIWCLANLCIGRPSPRFDKVQLAFEIFAKVIMEEFNQQNLKMINDAIWALGYMIDGEPNRITALINSGVVPQLINLLPMGNFVSILRIFECIFYGTEEQIKYLLECGFIAHIRMIVDPKSREKSGDMIQTFAATETLFKVLSNQNFLISLFRSLSDDNSNLRGDALEVIGNAIQHGTNDDVNQLVKNGLIYYLLKMLDIANEKEIVSIHLKKGLEMLIKIIRKGEIKVKDNKSNQFFTLFVQLDGISIIQKLLSYKQDDVAKYALIFKQEFAI</sequence>
<dbReference type="PANTHER" id="PTHR23316">
    <property type="entry name" value="IMPORTIN ALPHA"/>
    <property type="match status" value="1"/>
</dbReference>